<sequence>MTEMPWLSHYDKGVPHTLKPYPSITLPGLLRKIAREHPEYPALLFMGNSISYGELERESDAFAAALLASGVRKGDRVTVLLPNSPQMIIAEFGIWKAGGIVVPLNPLYTEHEIERAIDESEAAVAIVLAPFYEKLSHLRRRGLLDMVAVSELWDYMIAESEASAPGAVQSLLSGDFAMRSMIEQYRGSAEQLVEPLPEEPALFLFSGGTTGKPKCVVGRHEASIMTGMQLNAWCSVVLGQERSVIMLNLPLSHVYAQVAVMPVAFLRSAPLALVPDPRDVEMLISTIKRFRVALLPGVPTLFSALASHPLLKKEPHALDSLKLIISAAAPLHLDTRSRFEALTGATIIEAYGLTETMVSPACMPLLGVKKPGSVGMPVPDVEVRIVDADTGEDELPSGEVGEVIIRSPQCMSGFWSEPEETEAILRDGWLYSGDLGYLDSDGYLYIVDRKKDVIKPGGFQVWPREVEEVIAAHPAVLETGVAGVPDDYQGEAVKAWVVLRNGETLDAADLKSWCRKELVAYKVPKQIEFRDSLPKSAVGKVLRRVLAGEHRTERESNDPR</sequence>
<dbReference type="InterPro" id="IPR020845">
    <property type="entry name" value="AMP-binding_CS"/>
</dbReference>
<dbReference type="GO" id="GO:0016878">
    <property type="term" value="F:acid-thiol ligase activity"/>
    <property type="evidence" value="ECO:0007669"/>
    <property type="project" value="UniProtKB-ARBA"/>
</dbReference>
<dbReference type="EMBL" id="DRSK01000148">
    <property type="protein sequence ID" value="HHE07782.1"/>
    <property type="molecule type" value="Genomic_DNA"/>
</dbReference>
<dbReference type="Gene3D" id="3.40.50.12780">
    <property type="entry name" value="N-terminal domain of ligase-like"/>
    <property type="match status" value="1"/>
</dbReference>
<evidence type="ECO:0000313" key="3">
    <source>
        <dbReference type="EMBL" id="HHE07782.1"/>
    </source>
</evidence>
<dbReference type="AlphaFoldDB" id="A0A7C5DBZ7"/>
<dbReference type="SUPFAM" id="SSF56801">
    <property type="entry name" value="Acetyl-CoA synthetase-like"/>
    <property type="match status" value="1"/>
</dbReference>
<feature type="domain" description="AMP-dependent synthetase/ligase" evidence="1">
    <location>
        <begin position="31"/>
        <end position="415"/>
    </location>
</feature>
<evidence type="ECO:0000259" key="2">
    <source>
        <dbReference type="Pfam" id="PF13193"/>
    </source>
</evidence>
<feature type="domain" description="AMP-binding enzyme C-terminal" evidence="2">
    <location>
        <begin position="465"/>
        <end position="540"/>
    </location>
</feature>
<dbReference type="PANTHER" id="PTHR43767:SF1">
    <property type="entry name" value="NONRIBOSOMAL PEPTIDE SYNTHASE PES1 (EUROFUNG)-RELATED"/>
    <property type="match status" value="1"/>
</dbReference>
<dbReference type="InterPro" id="IPR025110">
    <property type="entry name" value="AMP-bd_C"/>
</dbReference>
<dbReference type="InterPro" id="IPR000873">
    <property type="entry name" value="AMP-dep_synth/lig_dom"/>
</dbReference>
<dbReference type="Pfam" id="PF00501">
    <property type="entry name" value="AMP-binding"/>
    <property type="match status" value="1"/>
</dbReference>
<dbReference type="Pfam" id="PF13193">
    <property type="entry name" value="AMP-binding_C"/>
    <property type="match status" value="1"/>
</dbReference>
<organism evidence="3">
    <name type="scientific">Chlorobaculum parvum</name>
    <dbReference type="NCBI Taxonomy" id="274539"/>
    <lineage>
        <taxon>Bacteria</taxon>
        <taxon>Pseudomonadati</taxon>
        <taxon>Chlorobiota</taxon>
        <taxon>Chlorobiia</taxon>
        <taxon>Chlorobiales</taxon>
        <taxon>Chlorobiaceae</taxon>
        <taxon>Chlorobaculum</taxon>
    </lineage>
</organism>
<protein>
    <submittedName>
        <fullName evidence="3">AMP-dependent synthetase</fullName>
    </submittedName>
</protein>
<gene>
    <name evidence="3" type="ORF">ENL01_02575</name>
</gene>
<accession>A0A7C5DBZ7</accession>
<dbReference type="CDD" id="cd05936">
    <property type="entry name" value="FC-FACS_FadD_like"/>
    <property type="match status" value="1"/>
</dbReference>
<name>A0A7C5DBZ7_9CHLB</name>
<dbReference type="PANTHER" id="PTHR43767">
    <property type="entry name" value="LONG-CHAIN-FATTY-ACID--COA LIGASE"/>
    <property type="match status" value="1"/>
</dbReference>
<dbReference type="InterPro" id="IPR045851">
    <property type="entry name" value="AMP-bd_C_sf"/>
</dbReference>
<dbReference type="Proteomes" id="UP000886059">
    <property type="component" value="Unassembled WGS sequence"/>
</dbReference>
<dbReference type="Gene3D" id="3.30.300.30">
    <property type="match status" value="1"/>
</dbReference>
<proteinExistence type="predicted"/>
<dbReference type="InterPro" id="IPR042099">
    <property type="entry name" value="ANL_N_sf"/>
</dbReference>
<dbReference type="PROSITE" id="PS00455">
    <property type="entry name" value="AMP_BINDING"/>
    <property type="match status" value="1"/>
</dbReference>
<dbReference type="InterPro" id="IPR050237">
    <property type="entry name" value="ATP-dep_AMP-bd_enzyme"/>
</dbReference>
<evidence type="ECO:0000259" key="1">
    <source>
        <dbReference type="Pfam" id="PF00501"/>
    </source>
</evidence>
<reference evidence="3" key="1">
    <citation type="journal article" date="2020" name="mSystems">
        <title>Genome- and Community-Level Interaction Insights into Carbon Utilization and Element Cycling Functions of Hydrothermarchaeota in Hydrothermal Sediment.</title>
        <authorList>
            <person name="Zhou Z."/>
            <person name="Liu Y."/>
            <person name="Xu W."/>
            <person name="Pan J."/>
            <person name="Luo Z.H."/>
            <person name="Li M."/>
        </authorList>
    </citation>
    <scope>NUCLEOTIDE SEQUENCE [LARGE SCALE GENOMIC DNA]</scope>
    <source>
        <strain evidence="3">HyVt-628</strain>
    </source>
</reference>
<comment type="caution">
    <text evidence="3">The sequence shown here is derived from an EMBL/GenBank/DDBJ whole genome shotgun (WGS) entry which is preliminary data.</text>
</comment>